<dbReference type="AlphaFoldDB" id="A0AAV9JRW4"/>
<dbReference type="Proteomes" id="UP001324427">
    <property type="component" value="Unassembled WGS sequence"/>
</dbReference>
<protein>
    <submittedName>
        <fullName evidence="1">Uncharacterized protein</fullName>
    </submittedName>
</protein>
<dbReference type="EMBL" id="JAVFHQ010000008">
    <property type="protein sequence ID" value="KAK4548141.1"/>
    <property type="molecule type" value="Genomic_DNA"/>
</dbReference>
<comment type="caution">
    <text evidence="1">The sequence shown here is derived from an EMBL/GenBank/DDBJ whole genome shotgun (WGS) entry which is preliminary data.</text>
</comment>
<name>A0AAV9JRW4_9PEZI</name>
<reference evidence="1 2" key="1">
    <citation type="submission" date="2021-11" db="EMBL/GenBank/DDBJ databases">
        <title>Black yeast isolated from Biological Soil Crust.</title>
        <authorList>
            <person name="Kurbessoian T."/>
        </authorList>
    </citation>
    <scope>NUCLEOTIDE SEQUENCE [LARGE SCALE GENOMIC DNA]</scope>
    <source>
        <strain evidence="1 2">CCFEE 5522</strain>
    </source>
</reference>
<accession>A0AAV9JRW4</accession>
<organism evidence="1 2">
    <name type="scientific">Oleoguttula mirabilis</name>
    <dbReference type="NCBI Taxonomy" id="1507867"/>
    <lineage>
        <taxon>Eukaryota</taxon>
        <taxon>Fungi</taxon>
        <taxon>Dikarya</taxon>
        <taxon>Ascomycota</taxon>
        <taxon>Pezizomycotina</taxon>
        <taxon>Dothideomycetes</taxon>
        <taxon>Dothideomycetidae</taxon>
        <taxon>Mycosphaerellales</taxon>
        <taxon>Teratosphaeriaceae</taxon>
        <taxon>Oleoguttula</taxon>
    </lineage>
</organism>
<gene>
    <name evidence="1" type="ORF">LTR36_010010</name>
</gene>
<sequence length="158" mass="17947">MHTRTGGFDWQVERWTDFAPVDRYTERWSVLLEFSIAPMVAASALGHYRPTTIEVSLDPQRRLSLKFSGALADECTCDLVRAAAELNEDAVVHPAKYHRLMGRFAGYVEGYLETEWTYIIRTQDRSCRCDDCGMICCAPENFLGPMESSLYHAVTALQ</sequence>
<proteinExistence type="predicted"/>
<keyword evidence="2" id="KW-1185">Reference proteome</keyword>
<evidence type="ECO:0000313" key="2">
    <source>
        <dbReference type="Proteomes" id="UP001324427"/>
    </source>
</evidence>
<evidence type="ECO:0000313" key="1">
    <source>
        <dbReference type="EMBL" id="KAK4548141.1"/>
    </source>
</evidence>